<evidence type="ECO:0000256" key="3">
    <source>
        <dbReference type="ARBA" id="ARBA00022801"/>
    </source>
</evidence>
<dbReference type="Gene3D" id="3.40.800.10">
    <property type="entry name" value="Ureohydrolase domain"/>
    <property type="match status" value="1"/>
</dbReference>
<dbReference type="InterPro" id="IPR006035">
    <property type="entry name" value="Ureohydrolase"/>
</dbReference>
<dbReference type="InterPro" id="IPR020855">
    <property type="entry name" value="Ureohydrolase_Mn_BS"/>
</dbReference>
<name>A0A0F4Z477_RASE3</name>
<evidence type="ECO:0000313" key="10">
    <source>
        <dbReference type="EMBL" id="KKA24673.1"/>
    </source>
</evidence>
<evidence type="ECO:0000256" key="2">
    <source>
        <dbReference type="ARBA" id="ARBA00022723"/>
    </source>
</evidence>
<dbReference type="OrthoDB" id="288726at2759"/>
<comment type="cofactor">
    <cofactor evidence="1">
        <name>Mn(2+)</name>
        <dbReference type="ChEBI" id="CHEBI:29035"/>
    </cofactor>
</comment>
<keyword evidence="6" id="KW-0464">Manganese</keyword>
<dbReference type="RefSeq" id="XP_013331285.1">
    <property type="nucleotide sequence ID" value="XM_013475831.1"/>
</dbReference>
<keyword evidence="4" id="KW-0745">Spermidine biosynthesis</keyword>
<dbReference type="GO" id="GO:0033389">
    <property type="term" value="P:putrescine biosynthetic process from arginine, via agmatine"/>
    <property type="evidence" value="ECO:0007669"/>
    <property type="project" value="TreeGrafter"/>
</dbReference>
<dbReference type="GeneID" id="25313631"/>
<dbReference type="Proteomes" id="UP000053958">
    <property type="component" value="Unassembled WGS sequence"/>
</dbReference>
<feature type="chain" id="PRO_5002482305" evidence="9">
    <location>
        <begin position="21"/>
        <end position="406"/>
    </location>
</feature>
<organism evidence="10 11">
    <name type="scientific">Rasamsonia emersonii (strain ATCC 16479 / CBS 393.64 / IMI 116815)</name>
    <dbReference type="NCBI Taxonomy" id="1408163"/>
    <lineage>
        <taxon>Eukaryota</taxon>
        <taxon>Fungi</taxon>
        <taxon>Dikarya</taxon>
        <taxon>Ascomycota</taxon>
        <taxon>Pezizomycotina</taxon>
        <taxon>Eurotiomycetes</taxon>
        <taxon>Eurotiomycetidae</taxon>
        <taxon>Eurotiales</taxon>
        <taxon>Trichocomaceae</taxon>
        <taxon>Rasamsonia</taxon>
    </lineage>
</organism>
<feature type="signal peptide" evidence="9">
    <location>
        <begin position="1"/>
        <end position="20"/>
    </location>
</feature>
<proteinExistence type="inferred from homology"/>
<comment type="caution">
    <text evidence="10">The sequence shown here is derived from an EMBL/GenBank/DDBJ whole genome shotgun (WGS) entry which is preliminary data.</text>
</comment>
<accession>A0A0F4Z477</accession>
<dbReference type="GO" id="GO:0046872">
    <property type="term" value="F:metal ion binding"/>
    <property type="evidence" value="ECO:0007669"/>
    <property type="project" value="UniProtKB-KW"/>
</dbReference>
<dbReference type="PROSITE" id="PS51409">
    <property type="entry name" value="ARGINASE_2"/>
    <property type="match status" value="1"/>
</dbReference>
<sequence length="406" mass="43495">MHGISLFLTSCLVTSGTITAAREIIFPPVVGRAETLYPRPYDGQAPIQPLQTSLSSHAAQPDEDDVSLETDAIGGLASFAHLPYVPCFSSLADDQIDRYDIAILGAPFDTATSYRPGARFGPHGIRDGSRRIRGYHSWNVYTGQNPFSEWAKIVDCGDAPLTFFDNTVALKQLGKAHKIISGRQASNVSVSKVPRILMLGGDHTTTLAALRSTIDHWGVVNVIHFDSHIDTWNPNRIGGGVSEYAAVNHGTFLHIAHEEGLISNDSSIHVGIRAPLSSRRYDLANDAQCGFDIITARDIDDIGVKGIIKRIKERVGDGKVYISVDIDVLDPAFAPATGTAEPGGWTTRELLSIIDGLSGLKVVGADVVEVAPAYDNTGETTCIAAAEVARSLLTLMVDVPVAAQDT</sequence>
<dbReference type="GO" id="GO:0008783">
    <property type="term" value="F:agmatinase activity"/>
    <property type="evidence" value="ECO:0007669"/>
    <property type="project" value="UniProtKB-EC"/>
</dbReference>
<evidence type="ECO:0000256" key="4">
    <source>
        <dbReference type="ARBA" id="ARBA00023066"/>
    </source>
</evidence>
<dbReference type="PANTHER" id="PTHR11358:SF28">
    <property type="entry name" value="HYPOTHETICAL ARGINASE FAMILY PROTEIN (EUROFUNG)"/>
    <property type="match status" value="1"/>
</dbReference>
<dbReference type="PANTHER" id="PTHR11358">
    <property type="entry name" value="ARGINASE/AGMATINASE"/>
    <property type="match status" value="1"/>
</dbReference>
<dbReference type="AlphaFoldDB" id="A0A0F4Z477"/>
<evidence type="ECO:0000256" key="6">
    <source>
        <dbReference type="ARBA" id="ARBA00023211"/>
    </source>
</evidence>
<dbReference type="PRINTS" id="PR00116">
    <property type="entry name" value="ARGINASE"/>
</dbReference>
<evidence type="ECO:0000256" key="1">
    <source>
        <dbReference type="ARBA" id="ARBA00001936"/>
    </source>
</evidence>
<protein>
    <submittedName>
        <fullName evidence="10">Agmatinase</fullName>
        <ecNumber evidence="10">3.5.3.11</ecNumber>
    </submittedName>
</protein>
<gene>
    <name evidence="10" type="ORF">T310_1280</name>
</gene>
<keyword evidence="5" id="KW-0620">Polyamine biosynthesis</keyword>
<dbReference type="EC" id="3.5.3.11" evidence="10"/>
<comment type="similarity">
    <text evidence="7 8">Belongs to the arginase family.</text>
</comment>
<dbReference type="EMBL" id="LASV01000052">
    <property type="protein sequence ID" value="KKA24673.1"/>
    <property type="molecule type" value="Genomic_DNA"/>
</dbReference>
<reference evidence="10 11" key="1">
    <citation type="submission" date="2015-04" db="EMBL/GenBank/DDBJ databases">
        <authorList>
            <person name="Heijne W.H."/>
            <person name="Fedorova N.D."/>
            <person name="Nierman W.C."/>
            <person name="Vollebregt A.W."/>
            <person name="Zhao Z."/>
            <person name="Wu L."/>
            <person name="Kumar M."/>
            <person name="Stam H."/>
            <person name="van den Berg M.A."/>
            <person name="Pel H.J."/>
        </authorList>
    </citation>
    <scope>NUCLEOTIDE SEQUENCE [LARGE SCALE GENOMIC DNA]</scope>
    <source>
        <strain evidence="10 11">CBS 393.64</strain>
    </source>
</reference>
<dbReference type="FunFam" id="3.40.800.10:FF:000001">
    <property type="entry name" value="Agmatinase"/>
    <property type="match status" value="1"/>
</dbReference>
<evidence type="ECO:0000313" key="11">
    <source>
        <dbReference type="Proteomes" id="UP000053958"/>
    </source>
</evidence>
<dbReference type="InterPro" id="IPR023696">
    <property type="entry name" value="Ureohydrolase_dom_sf"/>
</dbReference>
<dbReference type="Pfam" id="PF00491">
    <property type="entry name" value="Arginase"/>
    <property type="match status" value="1"/>
</dbReference>
<evidence type="ECO:0000256" key="5">
    <source>
        <dbReference type="ARBA" id="ARBA00023115"/>
    </source>
</evidence>
<dbReference type="STRING" id="1408163.A0A0F4Z477"/>
<keyword evidence="3 8" id="KW-0378">Hydrolase</keyword>
<dbReference type="PROSITE" id="PS01053">
    <property type="entry name" value="ARGINASE_1"/>
    <property type="match status" value="1"/>
</dbReference>
<evidence type="ECO:0000256" key="7">
    <source>
        <dbReference type="PROSITE-ProRule" id="PRU00742"/>
    </source>
</evidence>
<dbReference type="SUPFAM" id="SSF52768">
    <property type="entry name" value="Arginase/deacetylase"/>
    <property type="match status" value="1"/>
</dbReference>
<evidence type="ECO:0000256" key="9">
    <source>
        <dbReference type="SAM" id="SignalP"/>
    </source>
</evidence>
<dbReference type="CDD" id="cd11592">
    <property type="entry name" value="Agmatinase_PAH"/>
    <property type="match status" value="1"/>
</dbReference>
<keyword evidence="11" id="KW-1185">Reference proteome</keyword>
<dbReference type="GO" id="GO:0008295">
    <property type="term" value="P:spermidine biosynthetic process"/>
    <property type="evidence" value="ECO:0007669"/>
    <property type="project" value="UniProtKB-KW"/>
</dbReference>
<evidence type="ECO:0000256" key="8">
    <source>
        <dbReference type="RuleBase" id="RU003684"/>
    </source>
</evidence>
<keyword evidence="9" id="KW-0732">Signal</keyword>
<keyword evidence="2" id="KW-0479">Metal-binding</keyword>